<name>M6U9U2_9LEPT</name>
<reference evidence="1 2" key="1">
    <citation type="submission" date="2013-01" db="EMBL/GenBank/DDBJ databases">
        <authorList>
            <person name="Harkins D.M."/>
            <person name="Durkin A.S."/>
            <person name="Brinkac L.M."/>
            <person name="Haft D.H."/>
            <person name="Selengut J.D."/>
            <person name="Sanka R."/>
            <person name="DePew J."/>
            <person name="Purushe J."/>
            <person name="Matthias M.A."/>
            <person name="Vinetz J.M."/>
            <person name="Sutton G.G."/>
            <person name="Nierman W.C."/>
            <person name="Fouts D.E."/>
        </authorList>
    </citation>
    <scope>NUCLEOTIDE SEQUENCE [LARGE SCALE GENOMIC DNA]</scope>
    <source>
        <strain evidence="1 2">ZUN142</strain>
    </source>
</reference>
<organism evidence="1 2">
    <name type="scientific">Leptospira noguchii serovar Autumnalis str. ZUN142</name>
    <dbReference type="NCBI Taxonomy" id="1085540"/>
    <lineage>
        <taxon>Bacteria</taxon>
        <taxon>Pseudomonadati</taxon>
        <taxon>Spirochaetota</taxon>
        <taxon>Spirochaetia</taxon>
        <taxon>Leptospirales</taxon>
        <taxon>Leptospiraceae</taxon>
        <taxon>Leptospira</taxon>
    </lineage>
</organism>
<accession>M6U9U2</accession>
<dbReference type="EMBL" id="AHOP02000022">
    <property type="protein sequence ID" value="EMO41285.1"/>
    <property type="molecule type" value="Genomic_DNA"/>
</dbReference>
<protein>
    <submittedName>
        <fullName evidence="1">Uncharacterized protein</fullName>
    </submittedName>
</protein>
<sequence length="41" mass="4699">MFAGLGIRRDKIENRKSSVTLTPSGLPYESPEFLSWLQRAF</sequence>
<gene>
    <name evidence="1" type="ORF">LEP1GSC186_3524</name>
</gene>
<dbReference type="Proteomes" id="UP000012153">
    <property type="component" value="Unassembled WGS sequence"/>
</dbReference>
<evidence type="ECO:0000313" key="1">
    <source>
        <dbReference type="EMBL" id="EMO41285.1"/>
    </source>
</evidence>
<evidence type="ECO:0000313" key="2">
    <source>
        <dbReference type="Proteomes" id="UP000012153"/>
    </source>
</evidence>
<proteinExistence type="predicted"/>
<dbReference type="AlphaFoldDB" id="M6U9U2"/>
<comment type="caution">
    <text evidence="1">The sequence shown here is derived from an EMBL/GenBank/DDBJ whole genome shotgun (WGS) entry which is preliminary data.</text>
</comment>